<proteinExistence type="predicted"/>
<keyword evidence="7 9" id="KW-0408">Iron</keyword>
<dbReference type="Gene3D" id="1.10.760.10">
    <property type="entry name" value="Cytochrome c-like domain"/>
    <property type="match status" value="1"/>
</dbReference>
<feature type="repeat" description="TPR" evidence="8">
    <location>
        <begin position="137"/>
        <end position="170"/>
    </location>
</feature>
<dbReference type="SUPFAM" id="SSF48452">
    <property type="entry name" value="TPR-like"/>
    <property type="match status" value="1"/>
</dbReference>
<evidence type="ECO:0000256" key="2">
    <source>
        <dbReference type="ARBA" id="ARBA00022617"/>
    </source>
</evidence>
<keyword evidence="3 9" id="KW-0479">Metal-binding</keyword>
<evidence type="ECO:0000256" key="7">
    <source>
        <dbReference type="ARBA" id="ARBA00023004"/>
    </source>
</evidence>
<dbReference type="PROSITE" id="PS50005">
    <property type="entry name" value="TPR"/>
    <property type="match status" value="2"/>
</dbReference>
<dbReference type="PROSITE" id="PS51007">
    <property type="entry name" value="CYTC"/>
    <property type="match status" value="1"/>
</dbReference>
<gene>
    <name evidence="13" type="primary">cccA</name>
    <name evidence="13" type="ORF">BVI061214_01177</name>
</gene>
<dbReference type="GO" id="GO:0046872">
    <property type="term" value="F:metal ion binding"/>
    <property type="evidence" value="ECO:0007669"/>
    <property type="project" value="UniProtKB-KW"/>
</dbReference>
<evidence type="ECO:0000256" key="9">
    <source>
        <dbReference type="PROSITE-ProRule" id="PRU00433"/>
    </source>
</evidence>
<keyword evidence="4" id="KW-0677">Repeat</keyword>
<keyword evidence="6" id="KW-0249">Electron transport</keyword>
<sequence length="326" mass="36109">MTATLIFLLLLLLGLFLALRPLLGPKEPFPEPPRREELLEELEVLKREVEALEGEEKKLALARMVELERALEGYRPPEPRPFNPLPVALVLGAVVLLGVGLWRYTLPRLPGETTVTQRAEARELKALSDRAKKTGAVEDLLAWGRKAFELGVYEQAAEAYLEVLKKDPQNVEAVRRVGILLFMSGRPEEARLFLEIAQHAEPMAAEGWLFLGNLYFQEGRYQEAIAAWERYLEMGGEARERVQGLIAMARAQAQGGKDGESVYQARCAACHGARGEGGVGPRLQGNPILKAKEAVREIVLQGRGTMPAVPLSPEELSALLDYLDSL</sequence>
<keyword evidence="11" id="KW-1133">Transmembrane helix</keyword>
<dbReference type="GO" id="GO:0020037">
    <property type="term" value="F:heme binding"/>
    <property type="evidence" value="ECO:0007669"/>
    <property type="project" value="InterPro"/>
</dbReference>
<dbReference type="Pfam" id="PF13432">
    <property type="entry name" value="TPR_16"/>
    <property type="match status" value="1"/>
</dbReference>
<evidence type="ECO:0000313" key="14">
    <source>
        <dbReference type="Proteomes" id="UP000037685"/>
    </source>
</evidence>
<dbReference type="Pfam" id="PF13442">
    <property type="entry name" value="Cytochrome_CBB3"/>
    <property type="match status" value="1"/>
</dbReference>
<comment type="caution">
    <text evidence="13">The sequence shown here is derived from an EMBL/GenBank/DDBJ whole genome shotgun (WGS) entry which is preliminary data.</text>
</comment>
<dbReference type="InterPro" id="IPR051811">
    <property type="entry name" value="Cytochrome_c550/c551-like"/>
</dbReference>
<keyword evidence="5 8" id="KW-0802">TPR repeat</keyword>
<dbReference type="RefSeq" id="WP_053767668.1">
    <property type="nucleotide sequence ID" value="NZ_LHCI01000106.1"/>
</dbReference>
<name>A0A0M9ADY2_THEAQ</name>
<dbReference type="SUPFAM" id="SSF46626">
    <property type="entry name" value="Cytochrome c"/>
    <property type="match status" value="1"/>
</dbReference>
<dbReference type="PANTHER" id="PTHR37823">
    <property type="entry name" value="CYTOCHROME C-553-LIKE"/>
    <property type="match status" value="1"/>
</dbReference>
<evidence type="ECO:0000256" key="10">
    <source>
        <dbReference type="SAM" id="Coils"/>
    </source>
</evidence>
<dbReference type="InterPro" id="IPR009056">
    <property type="entry name" value="Cyt_c-like_dom"/>
</dbReference>
<dbReference type="PANTHER" id="PTHR37823:SF4">
    <property type="entry name" value="MENAQUINOL-CYTOCHROME C REDUCTASE CYTOCHROME B_C SUBUNIT"/>
    <property type="match status" value="1"/>
</dbReference>
<evidence type="ECO:0000259" key="12">
    <source>
        <dbReference type="PROSITE" id="PS51007"/>
    </source>
</evidence>
<keyword evidence="2 9" id="KW-0349">Heme</keyword>
<dbReference type="EMBL" id="LHCI01000106">
    <property type="protein sequence ID" value="KOX89992.1"/>
    <property type="molecule type" value="Genomic_DNA"/>
</dbReference>
<evidence type="ECO:0000256" key="4">
    <source>
        <dbReference type="ARBA" id="ARBA00022737"/>
    </source>
</evidence>
<evidence type="ECO:0000256" key="8">
    <source>
        <dbReference type="PROSITE-ProRule" id="PRU00339"/>
    </source>
</evidence>
<dbReference type="InterPro" id="IPR011990">
    <property type="entry name" value="TPR-like_helical_dom_sf"/>
</dbReference>
<accession>A0A0M9ADY2</accession>
<feature type="transmembrane region" description="Helical" evidence="11">
    <location>
        <begin position="85"/>
        <end position="104"/>
    </location>
</feature>
<protein>
    <submittedName>
        <fullName evidence="13">Cytochrome c-551</fullName>
    </submittedName>
</protein>
<keyword evidence="10" id="KW-0175">Coiled coil</keyword>
<keyword evidence="1" id="KW-0813">Transport</keyword>
<feature type="domain" description="Cytochrome c" evidence="12">
    <location>
        <begin position="254"/>
        <end position="326"/>
    </location>
</feature>
<dbReference type="InterPro" id="IPR036909">
    <property type="entry name" value="Cyt_c-like_dom_sf"/>
</dbReference>
<keyword evidence="11" id="KW-0812">Transmembrane</keyword>
<keyword evidence="11" id="KW-0472">Membrane</keyword>
<dbReference type="InterPro" id="IPR013105">
    <property type="entry name" value="TPR_2"/>
</dbReference>
<evidence type="ECO:0000256" key="3">
    <source>
        <dbReference type="ARBA" id="ARBA00022723"/>
    </source>
</evidence>
<feature type="coiled-coil region" evidence="10">
    <location>
        <begin position="35"/>
        <end position="62"/>
    </location>
</feature>
<evidence type="ECO:0000256" key="5">
    <source>
        <dbReference type="ARBA" id="ARBA00022803"/>
    </source>
</evidence>
<evidence type="ECO:0000313" key="13">
    <source>
        <dbReference type="EMBL" id="KOX89992.1"/>
    </source>
</evidence>
<dbReference type="Gene3D" id="1.25.40.10">
    <property type="entry name" value="Tetratricopeptide repeat domain"/>
    <property type="match status" value="1"/>
</dbReference>
<feature type="repeat" description="TPR" evidence="8">
    <location>
        <begin position="205"/>
        <end position="238"/>
    </location>
</feature>
<reference evidence="13 14" key="1">
    <citation type="submission" date="2015-07" db="EMBL/GenBank/DDBJ databases">
        <authorList>
            <person name="Noorani M."/>
        </authorList>
    </citation>
    <scope>NUCLEOTIDE SEQUENCE [LARGE SCALE GENOMIC DNA]</scope>
    <source>
        <strain evidence="14">ATCC 25104 / DSM 625 / JCM 10724 / NBRC 103206 / NCIMB 11243 / YT-1</strain>
    </source>
</reference>
<dbReference type="GO" id="GO:0009055">
    <property type="term" value="F:electron transfer activity"/>
    <property type="evidence" value="ECO:0007669"/>
    <property type="project" value="InterPro"/>
</dbReference>
<dbReference type="InterPro" id="IPR019734">
    <property type="entry name" value="TPR_rpt"/>
</dbReference>
<evidence type="ECO:0000256" key="11">
    <source>
        <dbReference type="SAM" id="Phobius"/>
    </source>
</evidence>
<dbReference type="AlphaFoldDB" id="A0A0M9ADY2"/>
<evidence type="ECO:0000256" key="6">
    <source>
        <dbReference type="ARBA" id="ARBA00022982"/>
    </source>
</evidence>
<organism evidence="13 14">
    <name type="scientific">Thermus aquaticus</name>
    <dbReference type="NCBI Taxonomy" id="271"/>
    <lineage>
        <taxon>Bacteria</taxon>
        <taxon>Thermotogati</taxon>
        <taxon>Deinococcota</taxon>
        <taxon>Deinococci</taxon>
        <taxon>Thermales</taxon>
        <taxon>Thermaceae</taxon>
        <taxon>Thermus</taxon>
    </lineage>
</organism>
<dbReference type="SMART" id="SM00028">
    <property type="entry name" value="TPR"/>
    <property type="match status" value="3"/>
</dbReference>
<dbReference type="Pfam" id="PF07719">
    <property type="entry name" value="TPR_2"/>
    <property type="match status" value="1"/>
</dbReference>
<dbReference type="PATRIC" id="fig|271.14.peg.1250"/>
<evidence type="ECO:0000256" key="1">
    <source>
        <dbReference type="ARBA" id="ARBA00022448"/>
    </source>
</evidence>
<dbReference type="Proteomes" id="UP000037685">
    <property type="component" value="Unassembled WGS sequence"/>
</dbReference>